<evidence type="ECO:0000313" key="1">
    <source>
        <dbReference type="EMBL" id="CAK0857842.1"/>
    </source>
</evidence>
<dbReference type="Proteomes" id="UP001189429">
    <property type="component" value="Unassembled WGS sequence"/>
</dbReference>
<dbReference type="EMBL" id="CAUYUJ010015761">
    <property type="protein sequence ID" value="CAK0857842.1"/>
    <property type="molecule type" value="Genomic_DNA"/>
</dbReference>
<reference evidence="1" key="1">
    <citation type="submission" date="2023-10" db="EMBL/GenBank/DDBJ databases">
        <authorList>
            <person name="Chen Y."/>
            <person name="Shah S."/>
            <person name="Dougan E. K."/>
            <person name="Thang M."/>
            <person name="Chan C."/>
        </authorList>
    </citation>
    <scope>NUCLEOTIDE SEQUENCE [LARGE SCALE GENOMIC DNA]</scope>
</reference>
<protein>
    <submittedName>
        <fullName evidence="1">Uncharacterized protein</fullName>
    </submittedName>
</protein>
<proteinExistence type="predicted"/>
<accession>A0ABN9UE90</accession>
<organism evidence="1 2">
    <name type="scientific">Prorocentrum cordatum</name>
    <dbReference type="NCBI Taxonomy" id="2364126"/>
    <lineage>
        <taxon>Eukaryota</taxon>
        <taxon>Sar</taxon>
        <taxon>Alveolata</taxon>
        <taxon>Dinophyceae</taxon>
        <taxon>Prorocentrales</taxon>
        <taxon>Prorocentraceae</taxon>
        <taxon>Prorocentrum</taxon>
    </lineage>
</organism>
<sequence>MPIVLPPLQERAALIMLPPCLTAAPQQTVRWHGGIVTPAGAGLGGGASEDGWTVRCGPPGLGQQRVHTLPGYLRNGEFVEYRRVFVEHSVAARAVLVRGLKGWPLMCEVVEADDGSRSLPPSRPGRATA</sequence>
<comment type="caution">
    <text evidence="1">The sequence shown here is derived from an EMBL/GenBank/DDBJ whole genome shotgun (WGS) entry which is preliminary data.</text>
</comment>
<gene>
    <name evidence="1" type="ORF">PCOR1329_LOCUS47805</name>
</gene>
<name>A0ABN9UE90_9DINO</name>
<keyword evidence="2" id="KW-1185">Reference proteome</keyword>
<evidence type="ECO:0000313" key="2">
    <source>
        <dbReference type="Proteomes" id="UP001189429"/>
    </source>
</evidence>